<dbReference type="CDD" id="cd02440">
    <property type="entry name" value="AdoMet_MTases"/>
    <property type="match status" value="1"/>
</dbReference>
<comment type="caution">
    <text evidence="3">The sequence shown here is derived from an EMBL/GenBank/DDBJ whole genome shotgun (WGS) entry which is preliminary data.</text>
</comment>
<feature type="domain" description="Methyltransferase" evidence="2">
    <location>
        <begin position="80"/>
        <end position="168"/>
    </location>
</feature>
<proteinExistence type="predicted"/>
<dbReference type="Proteomes" id="UP001464923">
    <property type="component" value="Unassembled WGS sequence"/>
</dbReference>
<evidence type="ECO:0000313" key="3">
    <source>
        <dbReference type="EMBL" id="MEQ3539556.1"/>
    </source>
</evidence>
<keyword evidence="3" id="KW-0808">Transferase</keyword>
<sequence>MPDPAPPDPAPHDPAPSDHSGLPADPGEPGPDGHPGDWAAWRGRVDLGDYDRRWAAMAAAGQNPHGEADLVCALRGDGPVLDGGCGTGRVAIELDRRGVAVVGVDPDPDMIVAARAKAPALRWVTTGLESLDLPERFGLVVLAGNVIPYAGDRAGVVAGCAGHLRPGGLLLAGFATQPGWPTPDDHDAWCAAAGLDPVARWSTWDRAPWSGGDYVVALHRRA</sequence>
<feature type="compositionally biased region" description="Pro residues" evidence="1">
    <location>
        <begin position="1"/>
        <end position="14"/>
    </location>
</feature>
<name>A0ABV1JUC3_9PSEU</name>
<dbReference type="GO" id="GO:0032259">
    <property type="term" value="P:methylation"/>
    <property type="evidence" value="ECO:0007669"/>
    <property type="project" value="UniProtKB-KW"/>
</dbReference>
<dbReference type="RefSeq" id="WP_345644627.1">
    <property type="nucleotide sequence ID" value="NZ_BAABLY010000026.1"/>
</dbReference>
<organism evidence="3 4">
    <name type="scientific">Pseudonocardia tropica</name>
    <dbReference type="NCBI Taxonomy" id="681289"/>
    <lineage>
        <taxon>Bacteria</taxon>
        <taxon>Bacillati</taxon>
        <taxon>Actinomycetota</taxon>
        <taxon>Actinomycetes</taxon>
        <taxon>Pseudonocardiales</taxon>
        <taxon>Pseudonocardiaceae</taxon>
        <taxon>Pseudonocardia</taxon>
    </lineage>
</organism>
<dbReference type="GO" id="GO:0008168">
    <property type="term" value="F:methyltransferase activity"/>
    <property type="evidence" value="ECO:0007669"/>
    <property type="project" value="UniProtKB-KW"/>
</dbReference>
<dbReference type="InterPro" id="IPR029063">
    <property type="entry name" value="SAM-dependent_MTases_sf"/>
</dbReference>
<gene>
    <name evidence="3" type="ORF">WHI96_12035</name>
</gene>
<keyword evidence="4" id="KW-1185">Reference proteome</keyword>
<feature type="compositionally biased region" description="Low complexity" evidence="1">
    <location>
        <begin position="17"/>
        <end position="27"/>
    </location>
</feature>
<dbReference type="PANTHER" id="PTHR43464">
    <property type="entry name" value="METHYLTRANSFERASE"/>
    <property type="match status" value="1"/>
</dbReference>
<dbReference type="SUPFAM" id="SSF53335">
    <property type="entry name" value="S-adenosyl-L-methionine-dependent methyltransferases"/>
    <property type="match status" value="1"/>
</dbReference>
<dbReference type="EMBL" id="JBEDNP010000006">
    <property type="protein sequence ID" value="MEQ3539556.1"/>
    <property type="molecule type" value="Genomic_DNA"/>
</dbReference>
<evidence type="ECO:0000259" key="2">
    <source>
        <dbReference type="Pfam" id="PF13649"/>
    </source>
</evidence>
<evidence type="ECO:0000256" key="1">
    <source>
        <dbReference type="SAM" id="MobiDB-lite"/>
    </source>
</evidence>
<protein>
    <submittedName>
        <fullName evidence="3">Class I SAM-dependent methyltransferase</fullName>
    </submittedName>
</protein>
<feature type="region of interest" description="Disordered" evidence="1">
    <location>
        <begin position="1"/>
        <end position="37"/>
    </location>
</feature>
<evidence type="ECO:0000313" key="4">
    <source>
        <dbReference type="Proteomes" id="UP001464923"/>
    </source>
</evidence>
<dbReference type="Gene3D" id="3.40.50.150">
    <property type="entry name" value="Vaccinia Virus protein VP39"/>
    <property type="match status" value="1"/>
</dbReference>
<dbReference type="PANTHER" id="PTHR43464:SF83">
    <property type="entry name" value="MALONYL-[ACYL-CARRIER PROTEIN] O-METHYLTRANSFERASE"/>
    <property type="match status" value="1"/>
</dbReference>
<dbReference type="InterPro" id="IPR041698">
    <property type="entry name" value="Methyltransf_25"/>
</dbReference>
<accession>A0ABV1JUC3</accession>
<keyword evidence="3" id="KW-0489">Methyltransferase</keyword>
<reference evidence="3 4" key="1">
    <citation type="submission" date="2024-03" db="EMBL/GenBank/DDBJ databases">
        <title>Draft genome sequence of Pseudonocardia tropica JCM 19149.</title>
        <authorList>
            <person name="Butdee W."/>
            <person name="Duangmal K."/>
        </authorList>
    </citation>
    <scope>NUCLEOTIDE SEQUENCE [LARGE SCALE GENOMIC DNA]</scope>
    <source>
        <strain evidence="3 4">JCM 19149</strain>
    </source>
</reference>
<dbReference type="Pfam" id="PF13649">
    <property type="entry name" value="Methyltransf_25"/>
    <property type="match status" value="1"/>
</dbReference>